<keyword evidence="1" id="KW-0472">Membrane</keyword>
<proteinExistence type="predicted"/>
<keyword evidence="3" id="KW-1185">Reference proteome</keyword>
<evidence type="ECO:0000256" key="1">
    <source>
        <dbReference type="SAM" id="Phobius"/>
    </source>
</evidence>
<protein>
    <submittedName>
        <fullName evidence="2">Uncharacterized protein</fullName>
    </submittedName>
</protein>
<dbReference type="OrthoDB" id="7478681at2"/>
<keyword evidence="1" id="KW-0812">Transmembrane</keyword>
<feature type="transmembrane region" description="Helical" evidence="1">
    <location>
        <begin position="192"/>
        <end position="210"/>
    </location>
</feature>
<gene>
    <name evidence="2" type="ORF">SCLO_1017000</name>
</gene>
<keyword evidence="1" id="KW-1133">Transmembrane helix</keyword>
<feature type="transmembrane region" description="Helical" evidence="1">
    <location>
        <begin position="122"/>
        <end position="137"/>
    </location>
</feature>
<dbReference type="Proteomes" id="UP000218272">
    <property type="component" value="Chromosome SCLO_1"/>
</dbReference>
<organism evidence="2 3">
    <name type="scientific">Sphingobium cloacae</name>
    <dbReference type="NCBI Taxonomy" id="120107"/>
    <lineage>
        <taxon>Bacteria</taxon>
        <taxon>Pseudomonadati</taxon>
        <taxon>Pseudomonadota</taxon>
        <taxon>Alphaproteobacteria</taxon>
        <taxon>Sphingomonadales</taxon>
        <taxon>Sphingomonadaceae</taxon>
        <taxon>Sphingobium</taxon>
    </lineage>
</organism>
<name>A0A1E1F2L1_9SPHN</name>
<feature type="transmembrane region" description="Helical" evidence="1">
    <location>
        <begin position="166"/>
        <end position="186"/>
    </location>
</feature>
<dbReference type="EMBL" id="AP017655">
    <property type="protein sequence ID" value="BAV64740.1"/>
    <property type="molecule type" value="Genomic_DNA"/>
</dbReference>
<evidence type="ECO:0000313" key="2">
    <source>
        <dbReference type="EMBL" id="BAV64740.1"/>
    </source>
</evidence>
<dbReference type="KEGG" id="sclo:SCLO_1017000"/>
<reference evidence="2 3" key="1">
    <citation type="submission" date="2016-10" db="EMBL/GenBank/DDBJ databases">
        <title>Complete Genome Sequence of the Nonylphenol-Degrading Bacterium Sphingobium cloacae JCM 10874T.</title>
        <authorList>
            <person name="Ootsuka M."/>
            <person name="Nishizawa T."/>
            <person name="Ohta H."/>
        </authorList>
    </citation>
    <scope>NUCLEOTIDE SEQUENCE [LARGE SCALE GENOMIC DNA]</scope>
    <source>
        <strain evidence="2 3">JCM 10874</strain>
    </source>
</reference>
<evidence type="ECO:0000313" key="3">
    <source>
        <dbReference type="Proteomes" id="UP000218272"/>
    </source>
</evidence>
<feature type="transmembrane region" description="Helical" evidence="1">
    <location>
        <begin position="143"/>
        <end position="159"/>
    </location>
</feature>
<feature type="transmembrane region" description="Helical" evidence="1">
    <location>
        <begin position="92"/>
        <end position="115"/>
    </location>
</feature>
<sequence>MKGELRALGMVHGLLLGLVLAAPWVGAQVMHWGVEALFIMGAFQLRLADRRFALRPGWRGWISHIRMAPQRLAAWAALAIAGLIALPHEPGVSAAILFAALLGELLLYPACVWLLPRFSRRQLGLFLALMLLSGPILDMDMLRLPLLFVTGMSACLFWLRGPDGDVRAFAVALAGGGAAALAALLWPMTGPLCVPFATVAGTVALAHLSVMRRHPHHWRLDGQASGFRLSLPRLPSRPF</sequence>
<accession>A0A1E1F2L1</accession>
<dbReference type="RefSeq" id="WP_066515110.1">
    <property type="nucleotide sequence ID" value="NZ_AP017655.1"/>
</dbReference>
<dbReference type="AlphaFoldDB" id="A0A1E1F2L1"/>